<gene>
    <name evidence="1" type="ORF">Fcan01_26475</name>
</gene>
<comment type="caution">
    <text evidence="1">The sequence shown here is derived from an EMBL/GenBank/DDBJ whole genome shotgun (WGS) entry which is preliminary data.</text>
</comment>
<reference evidence="1 2" key="1">
    <citation type="submission" date="2015-12" db="EMBL/GenBank/DDBJ databases">
        <title>The genome of Folsomia candida.</title>
        <authorList>
            <person name="Faddeeva A."/>
            <person name="Derks M.F."/>
            <person name="Anvar Y."/>
            <person name="Smit S."/>
            <person name="Van Straalen N."/>
            <person name="Roelofs D."/>
        </authorList>
    </citation>
    <scope>NUCLEOTIDE SEQUENCE [LARGE SCALE GENOMIC DNA]</scope>
    <source>
        <strain evidence="1 2">VU population</strain>
        <tissue evidence="1">Whole body</tissue>
    </source>
</reference>
<dbReference type="Proteomes" id="UP000198287">
    <property type="component" value="Unassembled WGS sequence"/>
</dbReference>
<accession>A0A226D172</accession>
<evidence type="ECO:0008006" key="3">
    <source>
        <dbReference type="Google" id="ProtNLM"/>
    </source>
</evidence>
<sequence>MDDLSPESQALSNPVILQEIFQYKSLSGKDLRLVSKLWNEVTLSLPRPKLCLKLNHSLKQACCDPSKFLDTIYPTLSTPKLARFIRISAGCTYHVQQDPEGIPHSRGASDVSAEKLISTVCQKYSETIQEIKIHSRLVVLPTLYEILSKYCPKLKRLSVTCPRRRGGMMDSTFDSPLPKKSNLEYIRFILDDPPHTFMQQVLNAAPNLRTLFIVGNLYPDLDKNTNLYRLFHYGRGKNGARGSTQAFNGGSLTRLISQVANSLVYLKIGLNTDQGKYCPDTNRDEFTLPESMPKLKQLHNRCVDIFKCPDGTGGLIWAGKKFQNLDQIIFGCSVAAAGKDVLDTFLKLFSSKVVLSRTVRKIVVQDLTESLGPLANLKIVYPFVTEVELFFLHMGGTLQEEVNPAVFSSQLEVLLKSGGLTKITFNMTLELKLSDFVKALSDNKELFKGMWNKYLDLGRTSGCRSDCGTIGIAEWGRESPAKDIADDLYESGKMEKYGIKDFIREFESVLFAMKELELVVISGVVLRGPTAQLIINFIRDEKLPVQFLLGGGNTD</sequence>
<evidence type="ECO:0000313" key="1">
    <source>
        <dbReference type="EMBL" id="OXA38800.1"/>
    </source>
</evidence>
<dbReference type="EMBL" id="LNIX01000043">
    <property type="protein sequence ID" value="OXA38800.1"/>
    <property type="molecule type" value="Genomic_DNA"/>
</dbReference>
<organism evidence="1 2">
    <name type="scientific">Folsomia candida</name>
    <name type="common">Springtail</name>
    <dbReference type="NCBI Taxonomy" id="158441"/>
    <lineage>
        <taxon>Eukaryota</taxon>
        <taxon>Metazoa</taxon>
        <taxon>Ecdysozoa</taxon>
        <taxon>Arthropoda</taxon>
        <taxon>Hexapoda</taxon>
        <taxon>Collembola</taxon>
        <taxon>Entomobryomorpha</taxon>
        <taxon>Isotomoidea</taxon>
        <taxon>Isotomidae</taxon>
        <taxon>Proisotominae</taxon>
        <taxon>Folsomia</taxon>
    </lineage>
</organism>
<dbReference type="AlphaFoldDB" id="A0A226D172"/>
<keyword evidence="2" id="KW-1185">Reference proteome</keyword>
<protein>
    <recommendedName>
        <fullName evidence="3">F-box domain-containing protein</fullName>
    </recommendedName>
</protein>
<evidence type="ECO:0000313" key="2">
    <source>
        <dbReference type="Proteomes" id="UP000198287"/>
    </source>
</evidence>
<name>A0A226D172_FOLCA</name>
<proteinExistence type="predicted"/>